<evidence type="ECO:0000313" key="1">
    <source>
        <dbReference type="EMBL" id="AKZ58321.1"/>
    </source>
</evidence>
<accession>A0A0K2AZI4</accession>
<name>A0A0K2AZI4_STRA7</name>
<gene>
    <name evidence="1" type="ORF">SAM23877_5276</name>
</gene>
<dbReference type="EMBL" id="CP012382">
    <property type="protein sequence ID" value="AKZ58321.1"/>
    <property type="molecule type" value="Genomic_DNA"/>
</dbReference>
<reference evidence="2" key="1">
    <citation type="journal article" date="2015" name="J. Biotechnol.">
        <title>Complete genome sequence of Streptomyces ambofaciens ATCC 23877, the spiramycin producer.</title>
        <authorList>
            <person name="Thibessard A."/>
            <person name="Haas D."/>
            <person name="Gerbaud C."/>
            <person name="Aigle B."/>
            <person name="Lautru S."/>
            <person name="Pernodet J.L."/>
            <person name="Leblond P."/>
        </authorList>
    </citation>
    <scope>NUCLEOTIDE SEQUENCE [LARGE SCALE GENOMIC DNA]</scope>
    <source>
        <strain evidence="2">ATCC 23877 / 3486 / DSM 40053 / JCM 4204 / NBRC 12836 / NRRL B-2516</strain>
    </source>
</reference>
<dbReference type="Proteomes" id="UP000061018">
    <property type="component" value="Chromosome"/>
</dbReference>
<evidence type="ECO:0000313" key="2">
    <source>
        <dbReference type="Proteomes" id="UP000061018"/>
    </source>
</evidence>
<proteinExistence type="predicted"/>
<organism evidence="1 2">
    <name type="scientific">Streptomyces ambofaciens (strain ATCC 23877 / 3486 / DSM 40053 / JCM 4204 / NBRC 12836 / NRRL B-2516)</name>
    <dbReference type="NCBI Taxonomy" id="278992"/>
    <lineage>
        <taxon>Bacteria</taxon>
        <taxon>Bacillati</taxon>
        <taxon>Actinomycetota</taxon>
        <taxon>Actinomycetes</taxon>
        <taxon>Kitasatosporales</taxon>
        <taxon>Streptomycetaceae</taxon>
        <taxon>Streptomyces</taxon>
    </lineage>
</organism>
<sequence length="22" mass="2733">MTPDSGVRQRFRCMYWAFRVLL</sequence>
<dbReference type="AlphaFoldDB" id="A0A0K2AZI4"/>
<protein>
    <submittedName>
        <fullName evidence="1">Uncharacterized protein</fullName>
    </submittedName>
</protein>
<dbReference type="KEGG" id="samb:SAM23877_5276"/>